<name>A0ABQ1TDN7_9GAMM</name>
<comment type="caution">
    <text evidence="2">The sequence shown here is derived from an EMBL/GenBank/DDBJ whole genome shotgun (WGS) entry which is preliminary data.</text>
</comment>
<organism evidence="2 3">
    <name type="scientific">Pseudoalteromonas gelatinilytica</name>
    <dbReference type="NCBI Taxonomy" id="1703256"/>
    <lineage>
        <taxon>Bacteria</taxon>
        <taxon>Pseudomonadati</taxon>
        <taxon>Pseudomonadota</taxon>
        <taxon>Gammaproteobacteria</taxon>
        <taxon>Alteromonadales</taxon>
        <taxon>Pseudoalteromonadaceae</taxon>
        <taxon>Pseudoalteromonas</taxon>
    </lineage>
</organism>
<reference evidence="3" key="1">
    <citation type="journal article" date="2019" name="Int. J. Syst. Evol. Microbiol.">
        <title>The Global Catalogue of Microorganisms (GCM) 10K type strain sequencing project: providing services to taxonomists for standard genome sequencing and annotation.</title>
        <authorList>
            <consortium name="The Broad Institute Genomics Platform"/>
            <consortium name="The Broad Institute Genome Sequencing Center for Infectious Disease"/>
            <person name="Wu L."/>
            <person name="Ma J."/>
        </authorList>
    </citation>
    <scope>NUCLEOTIDE SEQUENCE [LARGE SCALE GENOMIC DNA]</scope>
    <source>
        <strain evidence="3">CGMCC 1.15394</strain>
    </source>
</reference>
<proteinExistence type="predicted"/>
<dbReference type="RefSeq" id="WP_188728145.1">
    <property type="nucleotide sequence ID" value="NZ_BMIT01000005.1"/>
</dbReference>
<keyword evidence="3" id="KW-1185">Reference proteome</keyword>
<evidence type="ECO:0000313" key="3">
    <source>
        <dbReference type="Proteomes" id="UP000638462"/>
    </source>
</evidence>
<evidence type="ECO:0000256" key="1">
    <source>
        <dbReference type="SAM" id="MobiDB-lite"/>
    </source>
</evidence>
<feature type="region of interest" description="Disordered" evidence="1">
    <location>
        <begin position="1"/>
        <end position="20"/>
    </location>
</feature>
<accession>A0ABQ1TDN7</accession>
<protein>
    <submittedName>
        <fullName evidence="2">Uncharacterized protein</fullName>
    </submittedName>
</protein>
<dbReference type="EMBL" id="BMIT01000005">
    <property type="protein sequence ID" value="GGE91421.1"/>
    <property type="molecule type" value="Genomic_DNA"/>
</dbReference>
<gene>
    <name evidence="2" type="ORF">GCM10008027_15360</name>
</gene>
<sequence>MEVREEKNNKKSKKKNTGISNMPLPKGFSFYHTDILVKIFGAKRISRKDKKVLDRVYKEDDVIVYGDFLNIDTDFLLYTFLLEKLERQNTETHKDKLNFEVVVSYREIHDFFEKDLVKRGGREVFKTYRRSLWDLKTISLKIKNKVVSLIQDFEDNWDQDFDQHQKFTVTFPKEIKSLGGTQALLNKSQFKELPTQAHKKLYAYIFSFSKEVTTFNVSTLYKVLGYHAEGTWIVGHKSKGEFVFDNGEKEKFYKKLKNARSNLKSILDWFYFNSLIERSDTFEKRGAKQYEIVRTKDIK</sequence>
<dbReference type="Proteomes" id="UP000638462">
    <property type="component" value="Unassembled WGS sequence"/>
</dbReference>
<evidence type="ECO:0000313" key="2">
    <source>
        <dbReference type="EMBL" id="GGE91421.1"/>
    </source>
</evidence>